<organism evidence="1 2">
    <name type="scientific">Lacihabitans lacunae</name>
    <dbReference type="NCBI Taxonomy" id="1028214"/>
    <lineage>
        <taxon>Bacteria</taxon>
        <taxon>Pseudomonadati</taxon>
        <taxon>Bacteroidota</taxon>
        <taxon>Cytophagia</taxon>
        <taxon>Cytophagales</taxon>
        <taxon>Leadbetterellaceae</taxon>
        <taxon>Lacihabitans</taxon>
    </lineage>
</organism>
<dbReference type="Gene3D" id="2.180.10.10">
    <property type="entry name" value="RHS repeat-associated core"/>
    <property type="match status" value="1"/>
</dbReference>
<evidence type="ECO:0000313" key="1">
    <source>
        <dbReference type="EMBL" id="MFC3811258.1"/>
    </source>
</evidence>
<evidence type="ECO:0000313" key="2">
    <source>
        <dbReference type="Proteomes" id="UP001595616"/>
    </source>
</evidence>
<sequence>MKYFEKKQALSFRFYFLKMKKITLSIAITLISLNSFSKPVSGICLKEYADIFENERETVVGDCKLMEEKVNGVTQVTYAYDSQNRLVLKKNLLSNQSESYSYDNQGFLIEINNSSDIGFNIKYEYENGLLVKKTHKSNRIALPNVTTYFYNASNELIKMSEKYISETITEFRNGKAINRTNPFINFELNEKGLITKSSSISGTETFNLYTYDSNDMLLKQEVYEKPGKKVLQDQFEISNVKRTKVGSEFVDSYKGMPYFKNPLGDDKFYINKTTKYTINADTNTAVKVFENQITHSINTKGNMVSAINESDPSAAITSYVYSGCNK</sequence>
<protein>
    <recommendedName>
        <fullName evidence="3">YD repeat-containing protein</fullName>
    </recommendedName>
</protein>
<reference evidence="2" key="1">
    <citation type="journal article" date="2019" name="Int. J. Syst. Evol. Microbiol.">
        <title>The Global Catalogue of Microorganisms (GCM) 10K type strain sequencing project: providing services to taxonomists for standard genome sequencing and annotation.</title>
        <authorList>
            <consortium name="The Broad Institute Genomics Platform"/>
            <consortium name="The Broad Institute Genome Sequencing Center for Infectious Disease"/>
            <person name="Wu L."/>
            <person name="Ma J."/>
        </authorList>
    </citation>
    <scope>NUCLEOTIDE SEQUENCE [LARGE SCALE GENOMIC DNA]</scope>
    <source>
        <strain evidence="2">CECT 7956</strain>
    </source>
</reference>
<accession>A0ABV7YZ72</accession>
<gene>
    <name evidence="1" type="ORF">ACFOOI_11400</name>
</gene>
<dbReference type="Proteomes" id="UP001595616">
    <property type="component" value="Unassembled WGS sequence"/>
</dbReference>
<evidence type="ECO:0008006" key="3">
    <source>
        <dbReference type="Google" id="ProtNLM"/>
    </source>
</evidence>
<proteinExistence type="predicted"/>
<name>A0ABV7YZ72_9BACT</name>
<dbReference type="EMBL" id="JBHRYQ010000001">
    <property type="protein sequence ID" value="MFC3811258.1"/>
    <property type="molecule type" value="Genomic_DNA"/>
</dbReference>
<dbReference type="RefSeq" id="WP_379838100.1">
    <property type="nucleotide sequence ID" value="NZ_JBHRYQ010000001.1"/>
</dbReference>
<comment type="caution">
    <text evidence="1">The sequence shown here is derived from an EMBL/GenBank/DDBJ whole genome shotgun (WGS) entry which is preliminary data.</text>
</comment>
<keyword evidence="2" id="KW-1185">Reference proteome</keyword>